<comment type="caution">
    <text evidence="7">The sequence shown here is derived from an EMBL/GenBank/DDBJ whole genome shotgun (WGS) entry which is preliminary data.</text>
</comment>
<dbReference type="InterPro" id="IPR036964">
    <property type="entry name" value="RASGEF_cat_dom_sf"/>
</dbReference>
<feature type="region of interest" description="Disordered" evidence="4">
    <location>
        <begin position="966"/>
        <end position="1011"/>
    </location>
</feature>
<keyword evidence="1 2" id="KW-0344">Guanine-nucleotide releasing factor</keyword>
<dbReference type="PROSITE" id="PS50212">
    <property type="entry name" value="RASGEF_NTER"/>
    <property type="match status" value="1"/>
</dbReference>
<evidence type="ECO:0000313" key="8">
    <source>
        <dbReference type="Proteomes" id="UP001149090"/>
    </source>
</evidence>
<feature type="region of interest" description="Disordered" evidence="4">
    <location>
        <begin position="1266"/>
        <end position="1294"/>
    </location>
</feature>
<feature type="region of interest" description="Disordered" evidence="4">
    <location>
        <begin position="93"/>
        <end position="132"/>
    </location>
</feature>
<dbReference type="GO" id="GO:0005085">
    <property type="term" value="F:guanyl-nucleotide exchange factor activity"/>
    <property type="evidence" value="ECO:0007669"/>
    <property type="project" value="UniProtKB-KW"/>
</dbReference>
<protein>
    <submittedName>
        <fullName evidence="7">Guanine nucleotide exchange factor</fullName>
    </submittedName>
</protein>
<dbReference type="Gene3D" id="1.20.870.10">
    <property type="entry name" value="Son of sevenless (SoS) protein Chain: S domain 1"/>
    <property type="match status" value="1"/>
</dbReference>
<feature type="compositionally biased region" description="Basic and acidic residues" evidence="4">
    <location>
        <begin position="989"/>
        <end position="1007"/>
    </location>
</feature>
<accession>A0A9Q0LJJ2</accession>
<evidence type="ECO:0000256" key="4">
    <source>
        <dbReference type="SAM" id="MobiDB-lite"/>
    </source>
</evidence>
<dbReference type="InterPro" id="IPR000651">
    <property type="entry name" value="Ras-like_Gua-exchang_fac_N"/>
</dbReference>
<reference evidence="7" key="1">
    <citation type="submission" date="2022-10" db="EMBL/GenBank/DDBJ databases">
        <title>Novel sulphate-reducing endosymbionts in the free-living metamonad Anaeramoeba.</title>
        <authorList>
            <person name="Jerlstrom-Hultqvist J."/>
            <person name="Cepicka I."/>
            <person name="Gallot-Lavallee L."/>
            <person name="Salas-Leiva D."/>
            <person name="Curtis B.A."/>
            <person name="Zahonova K."/>
            <person name="Pipaliya S."/>
            <person name="Dacks J."/>
            <person name="Roger A.J."/>
        </authorList>
    </citation>
    <scope>NUCLEOTIDE SEQUENCE</scope>
    <source>
        <strain evidence="7">BMAN</strain>
    </source>
</reference>
<feature type="coiled-coil region" evidence="3">
    <location>
        <begin position="617"/>
        <end position="644"/>
    </location>
</feature>
<dbReference type="PANTHER" id="PTHR23113">
    <property type="entry name" value="GUANINE NUCLEOTIDE EXCHANGE FACTOR"/>
    <property type="match status" value="1"/>
</dbReference>
<keyword evidence="8" id="KW-1185">Reference proteome</keyword>
<evidence type="ECO:0000256" key="1">
    <source>
        <dbReference type="ARBA" id="ARBA00022658"/>
    </source>
</evidence>
<dbReference type="OrthoDB" id="10254377at2759"/>
<feature type="domain" description="N-terminal Ras-GEF" evidence="6">
    <location>
        <begin position="1055"/>
        <end position="1182"/>
    </location>
</feature>
<dbReference type="InterPro" id="IPR008937">
    <property type="entry name" value="Ras-like_GEF"/>
</dbReference>
<evidence type="ECO:0000256" key="3">
    <source>
        <dbReference type="SAM" id="Coils"/>
    </source>
</evidence>
<dbReference type="SUPFAM" id="SSF48366">
    <property type="entry name" value="Ras GEF"/>
    <property type="match status" value="1"/>
</dbReference>
<dbReference type="EMBL" id="JAPDFW010000073">
    <property type="protein sequence ID" value="KAJ5073660.1"/>
    <property type="molecule type" value="Genomic_DNA"/>
</dbReference>
<dbReference type="Gene3D" id="1.10.840.10">
    <property type="entry name" value="Ras guanine-nucleotide exchange factors catalytic domain"/>
    <property type="match status" value="1"/>
</dbReference>
<dbReference type="InterPro" id="IPR023578">
    <property type="entry name" value="Ras_GEF_dom_sf"/>
</dbReference>
<evidence type="ECO:0000259" key="6">
    <source>
        <dbReference type="PROSITE" id="PS50212"/>
    </source>
</evidence>
<feature type="compositionally biased region" description="Basic and acidic residues" evidence="4">
    <location>
        <begin position="1223"/>
        <end position="1236"/>
    </location>
</feature>
<sequence length="1548" mass="181044">MSKQIKIQRRKPKRSFSISYDKLHHSSFISPQKLKQQDLNNVMLEIRKNFEVKSNRKHYQQRRKNFLKIQSPQETEIKNPKLEDFTRKISYDEYQKPKTPQKIKQKNKDKPKLSNILDPKHKRSSLSLKTSNRINQQSINELSQQQIESELSKILDEQKIDPKKRDKINEMSLEKKWKMIQLYKDESKDEDNEDYDDYDSANYYTDHGFSTLSLNQKTQTNYLLSPRYQTRTIFSRFPNQINPNDRTMSSFGDNLSQNRFNSPNYFLSGNGNENENENQFLQTDVEIYSRKQNPFDSPILSEKSEISSDKVMIWMRMNQKMESFFSQETLKDIKTLIGIKGIALLFSVLSTLPRSPFIIQESSNDEIEDTEKDLKIYHHSVLKTLINLTKNSIFFSELASQSDPALLTLNIENIIIPIIIPILLFDILVSYYNDDDPPQLQITELSDTFDLKLILFLLKNKEIPEDTLLNSIVLFGQIINCIQTHPQIPKVDHSLIEDFHEYFLSLNEEIKNDLEDYDFNFSLFEKSYQNSIIEEPKKINNETNQEIQNQNTPIHDKPPTNLIWIKLPHGIYESFELKEDLIVQDIIISCAEKYQGKPNEYGIFASFEDGEWPRSQINQNQNQNQNQNENQIQIQNQNQNQNQNELDFSVEDKQENYLDFDGDFISQNSLISNYKNKKLQILKKPPNEIDVILPPNPKDLTPRWRTIPTDALISTVLKHLCAELNVPKEEYGLLLKLPRDNSHFLESTVTSGVESSVEAHQVSFVPTNDNFHFGKLYPTKNSENAFGIWVIPGNNRKLSAYISRNFTSGYMFIKFQQRPATINLIYPRYDEITNKKISDEEVEIIIDFTVNVKVFIYEFSRIYQLKKGLNYVLYHVIYQESDLEIDLNQKENINEKKHKDAQITDLIKLDEDLAFSFQGIKKGSVLKIIPTVEVHFDKGNQAQDESELEINENDKIENIQSNINENTNENTNLENQTQDQNTQQTNIEKPNEIRRHSRRESSKDNKDMQNILDPVFRQENIDKVSDTMDLWEEIAYGISNIVWENNDNVAENALLYERIRGASLNKSIEILTSQEGYSLAFIDLFLELLPNITDEVLFMQKILVRFNVPAHHPFTKTEIDLEQRKTIQTTVVDLIFRILEFNPQHLPQEIKSMIKNFAQNSLVIHSDPQIKKKGEEIIDMLSDKKQIRRRSVWMTFESIQKELKAMRGELTEPQQNNPQNKDITTKKDDNENKPKETPTQIKTPKPNIEPELEIYIDTDTETQGCCAPKKSKKAKENNKNGAENGGKTRVTFNPNYIIPSPKMPKSKDLQNLDIFQISDIELARQICLTTHDLFQRIHTKELLNNSWTKRNKREISPNVMNMISRFNDLADWVSVQILKETSQKMRVKKIIRLVSITESLYQMNNFNDVMAFVSGMQNSAVDRLEETWKAVPKKVVEQFKILDDLTNAINGYKKLREAFANANLPAIPYLGVYLTDLTNIEELPSRIENNLINWAKRRRIFNVIKKIKEFQGIRYKFVKVDIIQNFLVRDPIPTEDEMWELSFKILPI</sequence>
<evidence type="ECO:0000256" key="2">
    <source>
        <dbReference type="PROSITE-ProRule" id="PRU00168"/>
    </source>
</evidence>
<keyword evidence="3" id="KW-0175">Coiled coil</keyword>
<proteinExistence type="predicted"/>
<dbReference type="Proteomes" id="UP001149090">
    <property type="component" value="Unassembled WGS sequence"/>
</dbReference>
<dbReference type="GO" id="GO:0007264">
    <property type="term" value="P:small GTPase-mediated signal transduction"/>
    <property type="evidence" value="ECO:0007669"/>
    <property type="project" value="InterPro"/>
</dbReference>
<feature type="region of interest" description="Disordered" evidence="4">
    <location>
        <begin position="1207"/>
        <end position="1245"/>
    </location>
</feature>
<feature type="domain" description="Ras-GEF" evidence="5">
    <location>
        <begin position="1318"/>
        <end position="1548"/>
    </location>
</feature>
<feature type="compositionally biased region" description="Polar residues" evidence="4">
    <location>
        <begin position="1212"/>
        <end position="1222"/>
    </location>
</feature>
<name>A0A9Q0LJJ2_ANAIG</name>
<evidence type="ECO:0000259" key="5">
    <source>
        <dbReference type="PROSITE" id="PS50009"/>
    </source>
</evidence>
<dbReference type="PANTHER" id="PTHR23113:SF99">
    <property type="entry name" value="RASGEF DOMAIN-CONTAINING PROTEIN"/>
    <property type="match status" value="1"/>
</dbReference>
<dbReference type="CDD" id="cd00155">
    <property type="entry name" value="RasGEF"/>
    <property type="match status" value="1"/>
</dbReference>
<dbReference type="InterPro" id="IPR001895">
    <property type="entry name" value="RASGEF_cat_dom"/>
</dbReference>
<gene>
    <name evidence="7" type="ORF">M0811_08497</name>
</gene>
<feature type="compositionally biased region" description="Low complexity" evidence="4">
    <location>
        <begin position="966"/>
        <end position="988"/>
    </location>
</feature>
<organism evidence="7 8">
    <name type="scientific">Anaeramoeba ignava</name>
    <name type="common">Anaerobic marine amoeba</name>
    <dbReference type="NCBI Taxonomy" id="1746090"/>
    <lineage>
        <taxon>Eukaryota</taxon>
        <taxon>Metamonada</taxon>
        <taxon>Anaeramoebidae</taxon>
        <taxon>Anaeramoeba</taxon>
    </lineage>
</organism>
<dbReference type="PROSITE" id="PS50009">
    <property type="entry name" value="RASGEF_CAT"/>
    <property type="match status" value="1"/>
</dbReference>
<dbReference type="SMART" id="SM00147">
    <property type="entry name" value="RasGEF"/>
    <property type="match status" value="1"/>
</dbReference>
<evidence type="ECO:0000313" key="7">
    <source>
        <dbReference type="EMBL" id="KAJ5073660.1"/>
    </source>
</evidence>
<dbReference type="Pfam" id="PF00617">
    <property type="entry name" value="RasGEF"/>
    <property type="match status" value="1"/>
</dbReference>